<dbReference type="EMBL" id="FTOU01000029">
    <property type="protein sequence ID" value="SIT16803.1"/>
    <property type="molecule type" value="Genomic_DNA"/>
</dbReference>
<gene>
    <name evidence="1" type="ORF">SAMN05421772_12917</name>
</gene>
<name>A0AA46A7P8_9RHOB</name>
<dbReference type="AlphaFoldDB" id="A0AA46A7P8"/>
<accession>A0AA46A7P8</accession>
<dbReference type="Proteomes" id="UP000186216">
    <property type="component" value="Unassembled WGS sequence"/>
</dbReference>
<reference evidence="1 2" key="1">
    <citation type="submission" date="2017-01" db="EMBL/GenBank/DDBJ databases">
        <authorList>
            <person name="Varghese N."/>
            <person name="Submissions S."/>
        </authorList>
    </citation>
    <scope>NUCLEOTIDE SEQUENCE [LARGE SCALE GENOMIC DNA]</scope>
    <source>
        <strain evidence="1 2">DSM 18447</strain>
    </source>
</reference>
<evidence type="ECO:0000313" key="2">
    <source>
        <dbReference type="Proteomes" id="UP000186216"/>
    </source>
</evidence>
<sequence>MRAENSGGQGTARSLNARQIRMPHSGHSLLPRKRLWGTLKAKHWKRSELTGDFAMRLWALIPLFLPISADAFTARNGMTATQIGPTEIAVAHEVRRDATDYWCAAGDFARQVLGQPGKTRIWRATPKPREAGRGIVFTLDPARKAEGAGVSQFGSGPRDGSLSVGMAVSNFCRLRIPFWVD</sequence>
<organism evidence="1 2">
    <name type="scientific">Paracoccus saliphilus</name>
    <dbReference type="NCBI Taxonomy" id="405559"/>
    <lineage>
        <taxon>Bacteria</taxon>
        <taxon>Pseudomonadati</taxon>
        <taxon>Pseudomonadota</taxon>
        <taxon>Alphaproteobacteria</taxon>
        <taxon>Rhodobacterales</taxon>
        <taxon>Paracoccaceae</taxon>
        <taxon>Paracoccus</taxon>
    </lineage>
</organism>
<comment type="caution">
    <text evidence="1">The sequence shown here is derived from an EMBL/GenBank/DDBJ whole genome shotgun (WGS) entry which is preliminary data.</text>
</comment>
<protein>
    <submittedName>
        <fullName evidence="1">Uncharacterized protein</fullName>
    </submittedName>
</protein>
<proteinExistence type="predicted"/>
<evidence type="ECO:0000313" key="1">
    <source>
        <dbReference type="EMBL" id="SIT16803.1"/>
    </source>
</evidence>